<dbReference type="Proteomes" id="UP000719412">
    <property type="component" value="Unassembled WGS sequence"/>
</dbReference>
<accession>A0A8J6HBX9</accession>
<dbReference type="AlphaFoldDB" id="A0A8J6HBX9"/>
<keyword evidence="3" id="KW-1185">Reference proteome</keyword>
<proteinExistence type="predicted"/>
<evidence type="ECO:0000256" key="1">
    <source>
        <dbReference type="SAM" id="MobiDB-lite"/>
    </source>
</evidence>
<sequence length="455" mass="50674">MLNRDGKLVTIDIFTSIVPNFRAASDLVRFADLARTICLAKSCRYRTIRDQPYSYLPRISVGAVQPTLGRSSSSFGADRAREPAVRPQELIILKTNALLEIPRDPNWQELSVAFGPAPGKNAECRADGPRHSPPPKKAIPAKRRRFRVVKRRRLSRCDLSAINKHRTEENIDRPPRGSLRDPSAAVLKTDSSTTKLTSAGIFSECGRPSWIISNSKVIHLLMAGSGQKAGLTHLNIQIDESESSFCRRTHLPLDGFGKGTWWNNGRDNEADRMILHSGISYDPVRGLCLGDAAQGDDDFLRGINATVHGDHRRFVPLQGRIGFRQHVRSYHDKLGVKSLSIKYRPSESARPVRDAFARKCKNRCSSMSPSISPCRPFCVVPRKYRRLSIARCIRLLLSRLVVFPRVTDSVDCCVPRPPLTIHIVYGDVMHAKPLVNNEDPAGVARTSPEPIRGGS</sequence>
<dbReference type="EMBL" id="JABDTM020027161">
    <property type="protein sequence ID" value="KAH0810933.1"/>
    <property type="molecule type" value="Genomic_DNA"/>
</dbReference>
<organism evidence="2 3">
    <name type="scientific">Tenebrio molitor</name>
    <name type="common">Yellow mealworm beetle</name>
    <dbReference type="NCBI Taxonomy" id="7067"/>
    <lineage>
        <taxon>Eukaryota</taxon>
        <taxon>Metazoa</taxon>
        <taxon>Ecdysozoa</taxon>
        <taxon>Arthropoda</taxon>
        <taxon>Hexapoda</taxon>
        <taxon>Insecta</taxon>
        <taxon>Pterygota</taxon>
        <taxon>Neoptera</taxon>
        <taxon>Endopterygota</taxon>
        <taxon>Coleoptera</taxon>
        <taxon>Polyphaga</taxon>
        <taxon>Cucujiformia</taxon>
        <taxon>Tenebrionidae</taxon>
        <taxon>Tenebrio</taxon>
    </lineage>
</organism>
<feature type="region of interest" description="Disordered" evidence="1">
    <location>
        <begin position="166"/>
        <end position="191"/>
    </location>
</feature>
<gene>
    <name evidence="2" type="ORF">GEV33_011856</name>
</gene>
<comment type="caution">
    <text evidence="2">The sequence shown here is derived from an EMBL/GenBank/DDBJ whole genome shotgun (WGS) entry which is preliminary data.</text>
</comment>
<evidence type="ECO:0000313" key="2">
    <source>
        <dbReference type="EMBL" id="KAH0810933.1"/>
    </source>
</evidence>
<protein>
    <submittedName>
        <fullName evidence="2">Uncharacterized protein</fullName>
    </submittedName>
</protein>
<reference evidence="2" key="1">
    <citation type="journal article" date="2020" name="J Insects Food Feed">
        <title>The yellow mealworm (Tenebrio molitor) genome: a resource for the emerging insects as food and feed industry.</title>
        <authorList>
            <person name="Eriksson T."/>
            <person name="Andere A."/>
            <person name="Kelstrup H."/>
            <person name="Emery V."/>
            <person name="Picard C."/>
        </authorList>
    </citation>
    <scope>NUCLEOTIDE SEQUENCE</scope>
    <source>
        <strain evidence="2">Stoneville</strain>
        <tissue evidence="2">Whole head</tissue>
    </source>
</reference>
<name>A0A8J6HBX9_TENMO</name>
<feature type="compositionally biased region" description="Basic and acidic residues" evidence="1">
    <location>
        <begin position="166"/>
        <end position="179"/>
    </location>
</feature>
<evidence type="ECO:0000313" key="3">
    <source>
        <dbReference type="Proteomes" id="UP000719412"/>
    </source>
</evidence>
<reference evidence="2" key="2">
    <citation type="submission" date="2021-08" db="EMBL/GenBank/DDBJ databases">
        <authorList>
            <person name="Eriksson T."/>
        </authorList>
    </citation>
    <scope>NUCLEOTIDE SEQUENCE</scope>
    <source>
        <strain evidence="2">Stoneville</strain>
        <tissue evidence="2">Whole head</tissue>
    </source>
</reference>